<name>A0AAV6YSU9_ENGPU</name>
<evidence type="ECO:0000313" key="3">
    <source>
        <dbReference type="Proteomes" id="UP000824782"/>
    </source>
</evidence>
<sequence>MLHSRVNKGVFAARSPYMEVMRDAAVILTPYRQMFPQKQRLHFRPLELIISFGQRSAIDIPWAPARRAQPKAEGNLYFYICLYRSLLIFFGLIS</sequence>
<protein>
    <submittedName>
        <fullName evidence="2">Uncharacterized protein</fullName>
    </submittedName>
</protein>
<comment type="caution">
    <text evidence="2">The sequence shown here is derived from an EMBL/GenBank/DDBJ whole genome shotgun (WGS) entry which is preliminary data.</text>
</comment>
<dbReference type="AlphaFoldDB" id="A0AAV6YSU9"/>
<accession>A0AAV6YSU9</accession>
<gene>
    <name evidence="2" type="ORF">GDO81_021271</name>
</gene>
<reference evidence="2" key="1">
    <citation type="thesis" date="2020" institute="ProQuest LLC" country="789 East Eisenhower Parkway, Ann Arbor, MI, USA">
        <title>Comparative Genomics and Chromosome Evolution.</title>
        <authorList>
            <person name="Mudd A.B."/>
        </authorList>
    </citation>
    <scope>NUCLEOTIDE SEQUENCE</scope>
    <source>
        <strain evidence="2">237g6f4</strain>
        <tissue evidence="2">Blood</tissue>
    </source>
</reference>
<evidence type="ECO:0000313" key="2">
    <source>
        <dbReference type="EMBL" id="KAG8539178.1"/>
    </source>
</evidence>
<proteinExistence type="predicted"/>
<organism evidence="2 3">
    <name type="scientific">Engystomops pustulosus</name>
    <name type="common">Tungara frog</name>
    <name type="synonym">Physalaemus pustulosus</name>
    <dbReference type="NCBI Taxonomy" id="76066"/>
    <lineage>
        <taxon>Eukaryota</taxon>
        <taxon>Metazoa</taxon>
        <taxon>Chordata</taxon>
        <taxon>Craniata</taxon>
        <taxon>Vertebrata</taxon>
        <taxon>Euteleostomi</taxon>
        <taxon>Amphibia</taxon>
        <taxon>Batrachia</taxon>
        <taxon>Anura</taxon>
        <taxon>Neobatrachia</taxon>
        <taxon>Hyloidea</taxon>
        <taxon>Leptodactylidae</taxon>
        <taxon>Leiuperinae</taxon>
        <taxon>Engystomops</taxon>
    </lineage>
</organism>
<dbReference type="Proteomes" id="UP000824782">
    <property type="component" value="Unassembled WGS sequence"/>
</dbReference>
<evidence type="ECO:0000256" key="1">
    <source>
        <dbReference type="SAM" id="Phobius"/>
    </source>
</evidence>
<keyword evidence="1" id="KW-0812">Transmembrane</keyword>
<feature type="transmembrane region" description="Helical" evidence="1">
    <location>
        <begin position="76"/>
        <end position="93"/>
    </location>
</feature>
<keyword evidence="1" id="KW-0472">Membrane</keyword>
<keyword evidence="3" id="KW-1185">Reference proteome</keyword>
<dbReference type="EMBL" id="WNYA01015804">
    <property type="protein sequence ID" value="KAG8539178.1"/>
    <property type="molecule type" value="Genomic_DNA"/>
</dbReference>
<keyword evidence="1" id="KW-1133">Transmembrane helix</keyword>